<dbReference type="GO" id="GO:0016787">
    <property type="term" value="F:hydrolase activity"/>
    <property type="evidence" value="ECO:0007669"/>
    <property type="project" value="UniProtKB-KW"/>
</dbReference>
<proteinExistence type="predicted"/>
<dbReference type="Proteomes" id="UP000245207">
    <property type="component" value="Unassembled WGS sequence"/>
</dbReference>
<gene>
    <name evidence="2" type="ORF">CTI12_AA065880</name>
</gene>
<accession>A0A2U1Q7I5</accession>
<organism evidence="2 3">
    <name type="scientific">Artemisia annua</name>
    <name type="common">Sweet wormwood</name>
    <dbReference type="NCBI Taxonomy" id="35608"/>
    <lineage>
        <taxon>Eukaryota</taxon>
        <taxon>Viridiplantae</taxon>
        <taxon>Streptophyta</taxon>
        <taxon>Embryophyta</taxon>
        <taxon>Tracheophyta</taxon>
        <taxon>Spermatophyta</taxon>
        <taxon>Magnoliopsida</taxon>
        <taxon>eudicotyledons</taxon>
        <taxon>Gunneridae</taxon>
        <taxon>Pentapetalae</taxon>
        <taxon>asterids</taxon>
        <taxon>campanulids</taxon>
        <taxon>Asterales</taxon>
        <taxon>Asteraceae</taxon>
        <taxon>Asteroideae</taxon>
        <taxon>Anthemideae</taxon>
        <taxon>Artemisiinae</taxon>
        <taxon>Artemisia</taxon>
    </lineage>
</organism>
<dbReference type="STRING" id="35608.A0A2U1Q7I5"/>
<dbReference type="Gene3D" id="3.20.20.140">
    <property type="entry name" value="Metal-dependent hydrolases"/>
    <property type="match status" value="1"/>
</dbReference>
<feature type="domain" description="Amidohydrolase-related" evidence="1">
    <location>
        <begin position="110"/>
        <end position="171"/>
    </location>
</feature>
<name>A0A2U1Q7I5_ARTAN</name>
<evidence type="ECO:0000313" key="3">
    <source>
        <dbReference type="Proteomes" id="UP000245207"/>
    </source>
</evidence>
<keyword evidence="2" id="KW-0378">Hydrolase</keyword>
<dbReference type="AlphaFoldDB" id="A0A2U1Q7I5"/>
<dbReference type="OrthoDB" id="77835at2759"/>
<dbReference type="Pfam" id="PF04909">
    <property type="entry name" value="Amidohydro_2"/>
    <property type="match status" value="1"/>
</dbReference>
<sequence length="203" mass="22769">MTFKAAGISALLIDDGLQLDKMLVTAKYRDFVPFVGRILTIESLAEEILDQNYDYDVKVVGLKSIAAYRGGLDINTNVTTKEVEEGLAEVLLAANPVRITNKNLVDYIFMRSLEAAVSFDWPMLIHTGFGDKDLDLRQANPLHLHNVLEDPRFLDCRIVLLHASYPFSKEASYLASVYHQVKFGDLKQQFSNTNADIKVINSS</sequence>
<dbReference type="InterPro" id="IPR006680">
    <property type="entry name" value="Amidohydro-rel"/>
</dbReference>
<dbReference type="InterPro" id="IPR032466">
    <property type="entry name" value="Metal_Hydrolase"/>
</dbReference>
<comment type="caution">
    <text evidence="2">The sequence shown here is derived from an EMBL/GenBank/DDBJ whole genome shotgun (WGS) entry which is preliminary data.</text>
</comment>
<protein>
    <submittedName>
        <fullName evidence="2">Amidohydrolase 2</fullName>
    </submittedName>
</protein>
<evidence type="ECO:0000259" key="1">
    <source>
        <dbReference type="Pfam" id="PF04909"/>
    </source>
</evidence>
<keyword evidence="3" id="KW-1185">Reference proteome</keyword>
<dbReference type="EMBL" id="PKPP01000344">
    <property type="protein sequence ID" value="PWA93969.1"/>
    <property type="molecule type" value="Genomic_DNA"/>
</dbReference>
<dbReference type="PANTHER" id="PTHR43383:SF2">
    <property type="entry name" value="AMIDOHYDROLASE 2 FAMILY PROTEIN"/>
    <property type="match status" value="1"/>
</dbReference>
<evidence type="ECO:0000313" key="2">
    <source>
        <dbReference type="EMBL" id="PWA93969.1"/>
    </source>
</evidence>
<dbReference type="SUPFAM" id="SSF51556">
    <property type="entry name" value="Metallo-dependent hydrolases"/>
    <property type="match status" value="1"/>
</dbReference>
<reference evidence="2 3" key="1">
    <citation type="journal article" date="2018" name="Mol. Plant">
        <title>The genome of Artemisia annua provides insight into the evolution of Asteraceae family and artemisinin biosynthesis.</title>
        <authorList>
            <person name="Shen Q."/>
            <person name="Zhang L."/>
            <person name="Liao Z."/>
            <person name="Wang S."/>
            <person name="Yan T."/>
            <person name="Shi P."/>
            <person name="Liu M."/>
            <person name="Fu X."/>
            <person name="Pan Q."/>
            <person name="Wang Y."/>
            <person name="Lv Z."/>
            <person name="Lu X."/>
            <person name="Zhang F."/>
            <person name="Jiang W."/>
            <person name="Ma Y."/>
            <person name="Chen M."/>
            <person name="Hao X."/>
            <person name="Li L."/>
            <person name="Tang Y."/>
            <person name="Lv G."/>
            <person name="Zhou Y."/>
            <person name="Sun X."/>
            <person name="Brodelius P.E."/>
            <person name="Rose J.K.C."/>
            <person name="Tang K."/>
        </authorList>
    </citation>
    <scope>NUCLEOTIDE SEQUENCE [LARGE SCALE GENOMIC DNA]</scope>
    <source>
        <strain evidence="3">cv. Huhao1</strain>
        <tissue evidence="2">Leaf</tissue>
    </source>
</reference>
<dbReference type="PANTHER" id="PTHR43383">
    <property type="entry name" value="NODULIN 6"/>
    <property type="match status" value="1"/>
</dbReference>